<evidence type="ECO:0000313" key="8">
    <source>
        <dbReference type="Proteomes" id="UP000625316"/>
    </source>
</evidence>
<dbReference type="SUPFAM" id="SSF50022">
    <property type="entry name" value="ISP domain"/>
    <property type="match status" value="1"/>
</dbReference>
<gene>
    <name evidence="7" type="ORF">IQ266_08075</name>
</gene>
<feature type="domain" description="Rieske" evidence="6">
    <location>
        <begin position="25"/>
        <end position="126"/>
    </location>
</feature>
<evidence type="ECO:0000256" key="2">
    <source>
        <dbReference type="ARBA" id="ARBA00022723"/>
    </source>
</evidence>
<dbReference type="AlphaFoldDB" id="A0A928VJW0"/>
<dbReference type="GO" id="GO:0004497">
    <property type="term" value="F:monooxygenase activity"/>
    <property type="evidence" value="ECO:0007669"/>
    <property type="project" value="UniProtKB-ARBA"/>
</dbReference>
<reference evidence="7" key="1">
    <citation type="submission" date="2020-10" db="EMBL/GenBank/DDBJ databases">
        <authorList>
            <person name="Castelo-Branco R."/>
            <person name="Eusebio N."/>
            <person name="Adriana R."/>
            <person name="Vieira A."/>
            <person name="Brugerolle De Fraissinette N."/>
            <person name="Rezende De Castro R."/>
            <person name="Schneider M.P."/>
            <person name="Vasconcelos V."/>
            <person name="Leao P.N."/>
        </authorList>
    </citation>
    <scope>NUCLEOTIDE SEQUENCE</scope>
    <source>
        <strain evidence="7">LEGE 11480</strain>
    </source>
</reference>
<name>A0A928VJW0_9CYAN</name>
<dbReference type="InterPro" id="IPR036922">
    <property type="entry name" value="Rieske_2Fe-2S_sf"/>
</dbReference>
<dbReference type="Proteomes" id="UP000625316">
    <property type="component" value="Unassembled WGS sequence"/>
</dbReference>
<evidence type="ECO:0000256" key="3">
    <source>
        <dbReference type="ARBA" id="ARBA00023002"/>
    </source>
</evidence>
<dbReference type="EMBL" id="JADEXQ010000020">
    <property type="protein sequence ID" value="MBE9029685.1"/>
    <property type="molecule type" value="Genomic_DNA"/>
</dbReference>
<sequence>MNTTVDPKLTQPIFNQANVVTKGWYVGCRSAELPIGKAKSLDLCGQRIVLYRGADAVVRALDAYCPHLGTDLGLGRVDGNHIRCFFHHWAFDPSGECQDIPCGAKIPSNANVRAYATDEKYGLIWIYPDRTAPTGVAEFDELRDRELVMHYDTPLERGCHHHICMMNGIDAQHLQTVHGLSIDMQLDLQADPSAGLIDFTMSGAVPDTTAKERLIKWFLGEQYCYSMRYAYGCLGLLTMMKGVKWVPPLHMLYAYMPIAGGQRTRILPIYVTAKRTGIFGWLTAQFLLVLTRLAYYFLRDEDGQVYDNIRFAPNALLAIDAPLVRYMQYVNQLEPSCWSQGEAL</sequence>
<comment type="caution">
    <text evidence="7">The sequence shown here is derived from an EMBL/GenBank/DDBJ whole genome shotgun (WGS) entry which is preliminary data.</text>
</comment>
<dbReference type="GO" id="GO:0046872">
    <property type="term" value="F:metal ion binding"/>
    <property type="evidence" value="ECO:0007669"/>
    <property type="project" value="UniProtKB-KW"/>
</dbReference>
<keyword evidence="7" id="KW-0223">Dioxygenase</keyword>
<keyword evidence="1" id="KW-0001">2Fe-2S</keyword>
<keyword evidence="8" id="KW-1185">Reference proteome</keyword>
<dbReference type="PANTHER" id="PTHR21266:SF60">
    <property type="entry name" value="3-KETOSTEROID-9-ALPHA-MONOOXYGENASE, OXYGENASE COMPONENT"/>
    <property type="match status" value="1"/>
</dbReference>
<dbReference type="Gene3D" id="2.102.10.10">
    <property type="entry name" value="Rieske [2Fe-2S] iron-sulphur domain"/>
    <property type="match status" value="1"/>
</dbReference>
<dbReference type="PROSITE" id="PS51296">
    <property type="entry name" value="RIESKE"/>
    <property type="match status" value="1"/>
</dbReference>
<evidence type="ECO:0000313" key="7">
    <source>
        <dbReference type="EMBL" id="MBE9029685.1"/>
    </source>
</evidence>
<organism evidence="7 8">
    <name type="scientific">Romeriopsis navalis LEGE 11480</name>
    <dbReference type="NCBI Taxonomy" id="2777977"/>
    <lineage>
        <taxon>Bacteria</taxon>
        <taxon>Bacillati</taxon>
        <taxon>Cyanobacteriota</taxon>
        <taxon>Cyanophyceae</taxon>
        <taxon>Leptolyngbyales</taxon>
        <taxon>Leptolyngbyaceae</taxon>
        <taxon>Romeriopsis</taxon>
        <taxon>Romeriopsis navalis</taxon>
    </lineage>
</organism>
<dbReference type="InterPro" id="IPR050584">
    <property type="entry name" value="Cholesterol_7-desaturase"/>
</dbReference>
<evidence type="ECO:0000259" key="6">
    <source>
        <dbReference type="PROSITE" id="PS51296"/>
    </source>
</evidence>
<dbReference type="GO" id="GO:0016705">
    <property type="term" value="F:oxidoreductase activity, acting on paired donors, with incorporation or reduction of molecular oxygen"/>
    <property type="evidence" value="ECO:0007669"/>
    <property type="project" value="UniProtKB-ARBA"/>
</dbReference>
<proteinExistence type="predicted"/>
<dbReference type="SUPFAM" id="SSF55961">
    <property type="entry name" value="Bet v1-like"/>
    <property type="match status" value="1"/>
</dbReference>
<dbReference type="PANTHER" id="PTHR21266">
    <property type="entry name" value="IRON-SULFUR DOMAIN CONTAINING PROTEIN"/>
    <property type="match status" value="1"/>
</dbReference>
<dbReference type="CDD" id="cd03469">
    <property type="entry name" value="Rieske_RO_Alpha_N"/>
    <property type="match status" value="1"/>
</dbReference>
<protein>
    <submittedName>
        <fullName evidence="7">Aromatic ring-hydroxylating dioxygenase subunit alpha</fullName>
    </submittedName>
</protein>
<evidence type="ECO:0000256" key="4">
    <source>
        <dbReference type="ARBA" id="ARBA00023004"/>
    </source>
</evidence>
<evidence type="ECO:0000256" key="1">
    <source>
        <dbReference type="ARBA" id="ARBA00022714"/>
    </source>
</evidence>
<dbReference type="RefSeq" id="WP_264324502.1">
    <property type="nucleotide sequence ID" value="NZ_JADEXQ010000020.1"/>
</dbReference>
<dbReference type="InterPro" id="IPR017941">
    <property type="entry name" value="Rieske_2Fe-2S"/>
</dbReference>
<dbReference type="Pfam" id="PF00355">
    <property type="entry name" value="Rieske"/>
    <property type="match status" value="1"/>
</dbReference>
<keyword evidence="5" id="KW-0411">Iron-sulfur</keyword>
<keyword evidence="2" id="KW-0479">Metal-binding</keyword>
<dbReference type="GO" id="GO:0051213">
    <property type="term" value="F:dioxygenase activity"/>
    <property type="evidence" value="ECO:0007669"/>
    <property type="project" value="UniProtKB-KW"/>
</dbReference>
<keyword evidence="4" id="KW-0408">Iron</keyword>
<evidence type="ECO:0000256" key="5">
    <source>
        <dbReference type="ARBA" id="ARBA00023014"/>
    </source>
</evidence>
<dbReference type="GO" id="GO:0051537">
    <property type="term" value="F:2 iron, 2 sulfur cluster binding"/>
    <property type="evidence" value="ECO:0007669"/>
    <property type="project" value="UniProtKB-KW"/>
</dbReference>
<keyword evidence="3" id="KW-0560">Oxidoreductase</keyword>
<accession>A0A928VJW0</accession>